<dbReference type="EnsemblMetazoa" id="AFAF020490-RA">
    <property type="protein sequence ID" value="AFAF020490-PA"/>
    <property type="gene ID" value="AFAF020490"/>
</dbReference>
<protein>
    <recommendedName>
        <fullName evidence="5">Peptidyl-prolyl cis-trans isomerase</fullName>
        <shortName evidence="5">PPIase</shortName>
        <ecNumber evidence="5">5.2.1.8</ecNumber>
    </recommendedName>
</protein>
<sequence>MSPNAAMLSVTLTRALTSAAIATTKSCCSNQASFFLGASRSTSAAINNNSCAVRFQPLVRSFADKKMSLPRCFFDMSVDNQPLGRIVIELRPDVVPKTCENFRALCTGEKGFGYKGSIFHRVIPNFMCQGGDFQNHNGTGGKSIYGNKFEDENFTLKHTGPGILSMANAGPNTNGSQFFITTVKTSWLNDRHVVFGSVVEGMDVVRKIESFGCHSGKPSKQIVVANCGQL</sequence>
<comment type="catalytic activity">
    <reaction evidence="1 5">
        <text>[protein]-peptidylproline (omega=180) = [protein]-peptidylproline (omega=0)</text>
        <dbReference type="Rhea" id="RHEA:16237"/>
        <dbReference type="Rhea" id="RHEA-COMP:10747"/>
        <dbReference type="Rhea" id="RHEA-COMP:10748"/>
        <dbReference type="ChEBI" id="CHEBI:83833"/>
        <dbReference type="ChEBI" id="CHEBI:83834"/>
        <dbReference type="EC" id="5.2.1.8"/>
    </reaction>
</comment>
<dbReference type="CDD" id="cd01926">
    <property type="entry name" value="cyclophilin_ABH_like"/>
    <property type="match status" value="1"/>
</dbReference>
<dbReference type="InterPro" id="IPR002130">
    <property type="entry name" value="Cyclophilin-type_PPIase_dom"/>
</dbReference>
<dbReference type="AlphaFoldDB" id="A0A182R0E6"/>
<dbReference type="GO" id="GO:0005737">
    <property type="term" value="C:cytoplasm"/>
    <property type="evidence" value="ECO:0007669"/>
    <property type="project" value="TreeGrafter"/>
</dbReference>
<dbReference type="Proteomes" id="UP000075886">
    <property type="component" value="Unassembled WGS sequence"/>
</dbReference>
<dbReference type="VEuPathDB" id="VectorBase:AFAF020490"/>
<keyword evidence="3 5" id="KW-0697">Rotamase</keyword>
<feature type="chain" id="PRO_5007951055" description="Peptidyl-prolyl cis-trans isomerase" evidence="5">
    <location>
        <begin position="23"/>
        <end position="230"/>
    </location>
</feature>
<dbReference type="GO" id="GO:0016018">
    <property type="term" value="F:cyclosporin A binding"/>
    <property type="evidence" value="ECO:0007669"/>
    <property type="project" value="TreeGrafter"/>
</dbReference>
<name>A0A182R0E6_9DIPT</name>
<dbReference type="PROSITE" id="PS00170">
    <property type="entry name" value="CSA_PPIASE_1"/>
    <property type="match status" value="1"/>
</dbReference>
<dbReference type="InterPro" id="IPR029000">
    <property type="entry name" value="Cyclophilin-like_dom_sf"/>
</dbReference>
<evidence type="ECO:0000256" key="3">
    <source>
        <dbReference type="ARBA" id="ARBA00023110"/>
    </source>
</evidence>
<reference evidence="7" key="2">
    <citation type="submission" date="2020-05" db="UniProtKB">
        <authorList>
            <consortium name="EnsemblMetazoa"/>
        </authorList>
    </citation>
    <scope>IDENTIFICATION</scope>
    <source>
        <strain evidence="7">FAR1</strain>
    </source>
</reference>
<feature type="domain" description="PPIase cyclophilin-type" evidence="6">
    <location>
        <begin position="73"/>
        <end position="229"/>
    </location>
</feature>
<dbReference type="Pfam" id="PF00160">
    <property type="entry name" value="Pro_isomerase"/>
    <property type="match status" value="1"/>
</dbReference>
<accession>A0A182R0E6</accession>
<feature type="signal peptide" evidence="5">
    <location>
        <begin position="1"/>
        <end position="22"/>
    </location>
</feature>
<dbReference type="GO" id="GO:0006457">
    <property type="term" value="P:protein folding"/>
    <property type="evidence" value="ECO:0007669"/>
    <property type="project" value="InterPro"/>
</dbReference>
<dbReference type="PROSITE" id="PS50072">
    <property type="entry name" value="CSA_PPIASE_2"/>
    <property type="match status" value="1"/>
</dbReference>
<dbReference type="EMBL" id="AXCN02002156">
    <property type="status" value="NOT_ANNOTATED_CDS"/>
    <property type="molecule type" value="Genomic_DNA"/>
</dbReference>
<comment type="function">
    <text evidence="2 5">PPIases accelerate the folding of proteins. It catalyzes the cis-trans isomerization of proline imidic peptide bonds in oligopeptides.</text>
</comment>
<dbReference type="PRINTS" id="PR00153">
    <property type="entry name" value="CSAPPISMRASE"/>
</dbReference>
<evidence type="ECO:0000313" key="8">
    <source>
        <dbReference type="Proteomes" id="UP000075886"/>
    </source>
</evidence>
<keyword evidence="4 5" id="KW-0413">Isomerase</keyword>
<dbReference type="EC" id="5.2.1.8" evidence="5"/>
<evidence type="ECO:0000256" key="1">
    <source>
        <dbReference type="ARBA" id="ARBA00000971"/>
    </source>
</evidence>
<dbReference type="Gene3D" id="2.40.100.10">
    <property type="entry name" value="Cyclophilin-like"/>
    <property type="match status" value="1"/>
</dbReference>
<dbReference type="InterPro" id="IPR020892">
    <property type="entry name" value="Cyclophilin-type_PPIase_CS"/>
</dbReference>
<evidence type="ECO:0000256" key="5">
    <source>
        <dbReference type="RuleBase" id="RU363019"/>
    </source>
</evidence>
<evidence type="ECO:0000256" key="4">
    <source>
        <dbReference type="ARBA" id="ARBA00023235"/>
    </source>
</evidence>
<dbReference type="GO" id="GO:0003755">
    <property type="term" value="F:peptidyl-prolyl cis-trans isomerase activity"/>
    <property type="evidence" value="ECO:0007669"/>
    <property type="project" value="UniProtKB-UniRule"/>
</dbReference>
<comment type="similarity">
    <text evidence="5">Belongs to the cyclophilin-type PPIase family.</text>
</comment>
<proteinExistence type="inferred from homology"/>
<dbReference type="FunFam" id="2.40.100.10:FF:000013">
    <property type="entry name" value="Peptidyl-prolyl cis-trans isomerase"/>
    <property type="match status" value="1"/>
</dbReference>
<organism evidence="7 8">
    <name type="scientific">Anopheles farauti</name>
    <dbReference type="NCBI Taxonomy" id="69004"/>
    <lineage>
        <taxon>Eukaryota</taxon>
        <taxon>Metazoa</taxon>
        <taxon>Ecdysozoa</taxon>
        <taxon>Arthropoda</taxon>
        <taxon>Hexapoda</taxon>
        <taxon>Insecta</taxon>
        <taxon>Pterygota</taxon>
        <taxon>Neoptera</taxon>
        <taxon>Endopterygota</taxon>
        <taxon>Diptera</taxon>
        <taxon>Nematocera</taxon>
        <taxon>Culicoidea</taxon>
        <taxon>Culicidae</taxon>
        <taxon>Anophelinae</taxon>
        <taxon>Anopheles</taxon>
    </lineage>
</organism>
<evidence type="ECO:0000313" key="7">
    <source>
        <dbReference type="EnsemblMetazoa" id="AFAF020490-PA"/>
    </source>
</evidence>
<dbReference type="PANTHER" id="PTHR11071:SF561">
    <property type="entry name" value="PEPTIDYL-PROLYL CIS-TRANS ISOMERASE D-RELATED"/>
    <property type="match status" value="1"/>
</dbReference>
<evidence type="ECO:0000256" key="2">
    <source>
        <dbReference type="ARBA" id="ARBA00002388"/>
    </source>
</evidence>
<dbReference type="SUPFAM" id="SSF50891">
    <property type="entry name" value="Cyclophilin-like"/>
    <property type="match status" value="1"/>
</dbReference>
<dbReference type="PANTHER" id="PTHR11071">
    <property type="entry name" value="PEPTIDYL-PROLYL CIS-TRANS ISOMERASE"/>
    <property type="match status" value="1"/>
</dbReference>
<evidence type="ECO:0000259" key="6">
    <source>
        <dbReference type="PROSITE" id="PS50072"/>
    </source>
</evidence>
<reference evidence="8" key="1">
    <citation type="submission" date="2014-01" db="EMBL/GenBank/DDBJ databases">
        <title>The Genome Sequence of Anopheles farauti FAR1 (V2).</title>
        <authorList>
            <consortium name="The Broad Institute Genomics Platform"/>
            <person name="Neafsey D.E."/>
            <person name="Besansky N."/>
            <person name="Howell P."/>
            <person name="Walton C."/>
            <person name="Young S.K."/>
            <person name="Zeng Q."/>
            <person name="Gargeya S."/>
            <person name="Fitzgerald M."/>
            <person name="Haas B."/>
            <person name="Abouelleil A."/>
            <person name="Allen A.W."/>
            <person name="Alvarado L."/>
            <person name="Arachchi H.M."/>
            <person name="Berlin A.M."/>
            <person name="Chapman S.B."/>
            <person name="Gainer-Dewar J."/>
            <person name="Goldberg J."/>
            <person name="Griggs A."/>
            <person name="Gujja S."/>
            <person name="Hansen M."/>
            <person name="Howarth C."/>
            <person name="Imamovic A."/>
            <person name="Ireland A."/>
            <person name="Larimer J."/>
            <person name="McCowan C."/>
            <person name="Murphy C."/>
            <person name="Pearson M."/>
            <person name="Poon T.W."/>
            <person name="Priest M."/>
            <person name="Roberts A."/>
            <person name="Saif S."/>
            <person name="Shea T."/>
            <person name="Sisk P."/>
            <person name="Sykes S."/>
            <person name="Wortman J."/>
            <person name="Nusbaum C."/>
            <person name="Birren B."/>
        </authorList>
    </citation>
    <scope>NUCLEOTIDE SEQUENCE [LARGE SCALE GENOMIC DNA]</scope>
    <source>
        <strain evidence="8">FAR1</strain>
    </source>
</reference>
<dbReference type="STRING" id="69004.A0A182R0E6"/>
<keyword evidence="5" id="KW-0732">Signal</keyword>
<keyword evidence="8" id="KW-1185">Reference proteome</keyword>